<evidence type="ECO:0000256" key="1">
    <source>
        <dbReference type="SAM" id="MobiDB-lite"/>
    </source>
</evidence>
<accession>A0ABZ2AVH8</accession>
<keyword evidence="3" id="KW-1185">Reference proteome</keyword>
<feature type="region of interest" description="Disordered" evidence="1">
    <location>
        <begin position="52"/>
        <end position="94"/>
    </location>
</feature>
<feature type="region of interest" description="Disordered" evidence="1">
    <location>
        <begin position="369"/>
        <end position="392"/>
    </location>
</feature>
<proteinExistence type="predicted"/>
<gene>
    <name evidence="2" type="ORF">IAS62_003189</name>
</gene>
<organism evidence="2 3">
    <name type="scientific">Cryptococcus decagattii</name>
    <dbReference type="NCBI Taxonomy" id="1859122"/>
    <lineage>
        <taxon>Eukaryota</taxon>
        <taxon>Fungi</taxon>
        <taxon>Dikarya</taxon>
        <taxon>Basidiomycota</taxon>
        <taxon>Agaricomycotina</taxon>
        <taxon>Tremellomycetes</taxon>
        <taxon>Tremellales</taxon>
        <taxon>Cryptococcaceae</taxon>
        <taxon>Cryptococcus</taxon>
        <taxon>Cryptococcus gattii species complex</taxon>
    </lineage>
</organism>
<protein>
    <submittedName>
        <fullName evidence="2">Uncharacterized protein</fullName>
    </submittedName>
</protein>
<sequence length="392" mass="43346">MSPLTPESINSGFIIPPCDHRLSCASSSESSIQPINTAVDSCYSQFVRSFAGSTSLSPNSRLLPDPRPITRSTLKRQEPSPSPSPPPSFHMDKDISAMTQPPVSIKLQRELLITGEPRGDAKEDSRSTSPQYHIGQSPPPEQNSDVNHVDRQLQYLVDPRLKLYPFVLPPDLWEASTSEGVVQSDQEIQQASRSIVPLSLSTLNFPINTHSTYSPSQSPPSPSTFVTPLIIQNPHFSDPRVGKHRIPSALLNRPLNESLHLSSLIPYPGEPSKMGQLVWLNSKTAYHLRKGGCIIVRNYQGKLRSCYGIEADDAAMRRKKAAILQMSSTHTPSMMTSKKARAHPRTALIKRIPSQETELRAQVARTLIPRGHGTQRSPRGPRMRSKVVEGRA</sequence>
<dbReference type="GeneID" id="89989962"/>
<reference evidence="2 3" key="1">
    <citation type="submission" date="2024-01" db="EMBL/GenBank/DDBJ databases">
        <title>Comparative genomics of Cryptococcus and Kwoniella reveals pathogenesis evolution and contrasting modes of karyotype evolution via chromosome fusion or intercentromeric recombination.</title>
        <authorList>
            <person name="Coelho M.A."/>
            <person name="David-Palma M."/>
            <person name="Shea T."/>
            <person name="Bowers K."/>
            <person name="McGinley-Smith S."/>
            <person name="Mohammad A.W."/>
            <person name="Gnirke A."/>
            <person name="Yurkov A.M."/>
            <person name="Nowrousian M."/>
            <person name="Sun S."/>
            <person name="Cuomo C.A."/>
            <person name="Heitman J."/>
        </authorList>
    </citation>
    <scope>NUCLEOTIDE SEQUENCE [LARGE SCALE GENOMIC DNA]</scope>
    <source>
        <strain evidence="2 3">7685027</strain>
    </source>
</reference>
<evidence type="ECO:0000313" key="2">
    <source>
        <dbReference type="EMBL" id="WVO21869.1"/>
    </source>
</evidence>
<name>A0ABZ2AVH8_9TREE</name>
<feature type="compositionally biased region" description="Basic and acidic residues" evidence="1">
    <location>
        <begin position="117"/>
        <end position="126"/>
    </location>
</feature>
<dbReference type="RefSeq" id="XP_064721108.1">
    <property type="nucleotide sequence ID" value="XM_064865036.1"/>
</dbReference>
<evidence type="ECO:0000313" key="3">
    <source>
        <dbReference type="Proteomes" id="UP001432216"/>
    </source>
</evidence>
<dbReference type="Proteomes" id="UP001432216">
    <property type="component" value="Chromosome 5"/>
</dbReference>
<feature type="region of interest" description="Disordered" evidence="1">
    <location>
        <begin position="115"/>
        <end position="147"/>
    </location>
</feature>
<dbReference type="EMBL" id="CP143810">
    <property type="protein sequence ID" value="WVO21869.1"/>
    <property type="molecule type" value="Genomic_DNA"/>
</dbReference>